<dbReference type="CDD" id="cd03801">
    <property type="entry name" value="GT4_PimA-like"/>
    <property type="match status" value="1"/>
</dbReference>
<accession>A0A1J5R3C2</accession>
<name>A0A1J5R3C2_9ZZZZ</name>
<dbReference type="Pfam" id="PF13692">
    <property type="entry name" value="Glyco_trans_1_4"/>
    <property type="match status" value="1"/>
</dbReference>
<evidence type="ECO:0000313" key="1">
    <source>
        <dbReference type="EMBL" id="OIQ89954.1"/>
    </source>
</evidence>
<organism evidence="1">
    <name type="scientific">mine drainage metagenome</name>
    <dbReference type="NCBI Taxonomy" id="410659"/>
    <lineage>
        <taxon>unclassified sequences</taxon>
        <taxon>metagenomes</taxon>
        <taxon>ecological metagenomes</taxon>
    </lineage>
</organism>
<dbReference type="AlphaFoldDB" id="A0A1J5R3C2"/>
<sequence length="364" mass="39720">MSSQCDKPTGGSAPLIAFVGPLPPPLGGFSAITAEVLKRIHRVAEVRRYDATPRGARWRSAVSALCLMGLLLRGRPRALYVALSGGYRKLLDGAFIACARAGRVPVYVHHHSFAYLDRRRWDARWVLRLSRGATHFVLCRRMADLLRRVYRIPESASQVLSNAAFVEACEGTSRARGVLTLGFLSNITREKGVFTFINIVGAARARGMNVRGLIAGPVHATIQAEFFAALQQDMAIEYCGPVYAQAKREFFANVDLLLFPTQYVNEAEPVTIWEALASAVPVLAIARGCIAAQLDAGAGHAWPDRAAFESGALDWLRDCLATPELLAAMRLRARAVHADRHREGLEALGAAVHMMTGRGAAHER</sequence>
<protein>
    <submittedName>
        <fullName evidence="1">Glycosyl transferases group 1</fullName>
    </submittedName>
</protein>
<keyword evidence="1" id="KW-0808">Transferase</keyword>
<dbReference type="Gene3D" id="3.40.50.2000">
    <property type="entry name" value="Glycogen Phosphorylase B"/>
    <property type="match status" value="1"/>
</dbReference>
<dbReference type="GO" id="GO:0016740">
    <property type="term" value="F:transferase activity"/>
    <property type="evidence" value="ECO:0007669"/>
    <property type="project" value="UniProtKB-KW"/>
</dbReference>
<dbReference type="EMBL" id="MLJW01000310">
    <property type="protein sequence ID" value="OIQ89954.1"/>
    <property type="molecule type" value="Genomic_DNA"/>
</dbReference>
<reference evidence="1" key="1">
    <citation type="submission" date="2016-10" db="EMBL/GenBank/DDBJ databases">
        <title>Sequence of Gallionella enrichment culture.</title>
        <authorList>
            <person name="Poehlein A."/>
            <person name="Muehling M."/>
            <person name="Daniel R."/>
        </authorList>
    </citation>
    <scope>NUCLEOTIDE SEQUENCE</scope>
</reference>
<proteinExistence type="predicted"/>
<comment type="caution">
    <text evidence="1">The sequence shown here is derived from an EMBL/GenBank/DDBJ whole genome shotgun (WGS) entry which is preliminary data.</text>
</comment>
<gene>
    <name evidence="1" type="ORF">GALL_281470</name>
</gene>
<dbReference type="SUPFAM" id="SSF53756">
    <property type="entry name" value="UDP-Glycosyltransferase/glycogen phosphorylase"/>
    <property type="match status" value="1"/>
</dbReference>